<name>A0A382ZPP4_9ZZZZ</name>
<dbReference type="InterPro" id="IPR009056">
    <property type="entry name" value="Cyt_c-like_dom"/>
</dbReference>
<dbReference type="Gene3D" id="1.10.760.10">
    <property type="entry name" value="Cytochrome c-like domain"/>
    <property type="match status" value="1"/>
</dbReference>
<dbReference type="GO" id="GO:0009055">
    <property type="term" value="F:electron transfer activity"/>
    <property type="evidence" value="ECO:0007669"/>
    <property type="project" value="InterPro"/>
</dbReference>
<evidence type="ECO:0000256" key="2">
    <source>
        <dbReference type="ARBA" id="ARBA00022723"/>
    </source>
</evidence>
<reference evidence="5" key="1">
    <citation type="submission" date="2018-05" db="EMBL/GenBank/DDBJ databases">
        <authorList>
            <person name="Lanie J.A."/>
            <person name="Ng W.-L."/>
            <person name="Kazmierczak K.M."/>
            <person name="Andrzejewski T.M."/>
            <person name="Davidsen T.M."/>
            <person name="Wayne K.J."/>
            <person name="Tettelin H."/>
            <person name="Glass J.I."/>
            <person name="Rusch D."/>
            <person name="Podicherti R."/>
            <person name="Tsui H.-C.T."/>
            <person name="Winkler M.E."/>
        </authorList>
    </citation>
    <scope>NUCLEOTIDE SEQUENCE</scope>
</reference>
<keyword evidence="3" id="KW-0408">Iron</keyword>
<organism evidence="5">
    <name type="scientific">marine metagenome</name>
    <dbReference type="NCBI Taxonomy" id="408172"/>
    <lineage>
        <taxon>unclassified sequences</taxon>
        <taxon>metagenomes</taxon>
        <taxon>ecological metagenomes</taxon>
    </lineage>
</organism>
<dbReference type="Pfam" id="PF00034">
    <property type="entry name" value="Cytochrom_C"/>
    <property type="match status" value="1"/>
</dbReference>
<dbReference type="GO" id="GO:0046872">
    <property type="term" value="F:metal ion binding"/>
    <property type="evidence" value="ECO:0007669"/>
    <property type="project" value="UniProtKB-KW"/>
</dbReference>
<gene>
    <name evidence="5" type="ORF">METZ01_LOCUS450308</name>
</gene>
<accession>A0A382ZPP4</accession>
<dbReference type="SUPFAM" id="SSF46626">
    <property type="entry name" value="Cytochrome c"/>
    <property type="match status" value="1"/>
</dbReference>
<keyword evidence="2" id="KW-0479">Metal-binding</keyword>
<dbReference type="AlphaFoldDB" id="A0A382ZPP4"/>
<evidence type="ECO:0000256" key="3">
    <source>
        <dbReference type="ARBA" id="ARBA00023004"/>
    </source>
</evidence>
<feature type="domain" description="Cytochrome c" evidence="4">
    <location>
        <begin position="20"/>
        <end position="102"/>
    </location>
</feature>
<sequence>MNRRQLILTLIVLTVLSTNALADPYASVRSTWITCSSCHGASGQGGIGPKLIGHSANDIARELRIYKSQGVVGPESQLMWGMAGMLSDSQIVLMSKFIEEGFPASSN</sequence>
<dbReference type="EMBL" id="UINC01185642">
    <property type="protein sequence ID" value="SVD97454.1"/>
    <property type="molecule type" value="Genomic_DNA"/>
</dbReference>
<dbReference type="InterPro" id="IPR036909">
    <property type="entry name" value="Cyt_c-like_dom_sf"/>
</dbReference>
<dbReference type="PROSITE" id="PS51007">
    <property type="entry name" value="CYTC"/>
    <property type="match status" value="1"/>
</dbReference>
<dbReference type="GO" id="GO:0020037">
    <property type="term" value="F:heme binding"/>
    <property type="evidence" value="ECO:0007669"/>
    <property type="project" value="InterPro"/>
</dbReference>
<proteinExistence type="predicted"/>
<evidence type="ECO:0000256" key="1">
    <source>
        <dbReference type="ARBA" id="ARBA00022617"/>
    </source>
</evidence>
<evidence type="ECO:0000259" key="4">
    <source>
        <dbReference type="PROSITE" id="PS51007"/>
    </source>
</evidence>
<protein>
    <recommendedName>
        <fullName evidence="4">Cytochrome c domain-containing protein</fullName>
    </recommendedName>
</protein>
<evidence type="ECO:0000313" key="5">
    <source>
        <dbReference type="EMBL" id="SVD97454.1"/>
    </source>
</evidence>
<keyword evidence="1" id="KW-0349">Heme</keyword>